<organism evidence="1 2">
    <name type="scientific">Colletotrichum gloeosporioides (strain Cg-14)</name>
    <name type="common">Anthracnose fungus</name>
    <name type="synonym">Glomerella cingulata</name>
    <dbReference type="NCBI Taxonomy" id="1237896"/>
    <lineage>
        <taxon>Eukaryota</taxon>
        <taxon>Fungi</taxon>
        <taxon>Dikarya</taxon>
        <taxon>Ascomycota</taxon>
        <taxon>Pezizomycotina</taxon>
        <taxon>Sordariomycetes</taxon>
        <taxon>Hypocreomycetidae</taxon>
        <taxon>Glomerellales</taxon>
        <taxon>Glomerellaceae</taxon>
        <taxon>Colletotrichum</taxon>
        <taxon>Colletotrichum gloeosporioides species complex</taxon>
    </lineage>
</organism>
<protein>
    <submittedName>
        <fullName evidence="1">Uncharacterized protein</fullName>
    </submittedName>
</protein>
<evidence type="ECO:0000313" key="2">
    <source>
        <dbReference type="Proteomes" id="UP000015530"/>
    </source>
</evidence>
<reference evidence="2" key="1">
    <citation type="journal article" date="2013" name="Mol. Plant Microbe Interact.">
        <title>Global aspects of pacC regulation of pathogenicity genes in Colletotrichum gloeosporioides as revealed by transcriptome analysis.</title>
        <authorList>
            <person name="Alkan N."/>
            <person name="Meng X."/>
            <person name="Friedlander G."/>
            <person name="Reuveni E."/>
            <person name="Sukno S."/>
            <person name="Sherman A."/>
            <person name="Thon M."/>
            <person name="Fluhr R."/>
            <person name="Prusky D."/>
        </authorList>
    </citation>
    <scope>NUCLEOTIDE SEQUENCE [LARGE SCALE GENOMIC DNA]</scope>
    <source>
        <strain evidence="2">Cg-14</strain>
    </source>
</reference>
<evidence type="ECO:0000313" key="1">
    <source>
        <dbReference type="EMBL" id="EQB43826.1"/>
    </source>
</evidence>
<dbReference type="EMBL" id="AMYD01004161">
    <property type="protein sequence ID" value="EQB43826.1"/>
    <property type="molecule type" value="Genomic_DNA"/>
</dbReference>
<dbReference type="HOGENOM" id="CLU_3439168_0_0_1"/>
<sequence length="9" mass="1184">MDEYGWIDR</sequence>
<accession>T0KWS8</accession>
<comment type="caution">
    <text evidence="1">The sequence shown here is derived from an EMBL/GenBank/DDBJ whole genome shotgun (WGS) entry which is preliminary data.</text>
</comment>
<gene>
    <name evidence="1" type="ORF">CGLO_17477</name>
</gene>
<name>T0KWS8_COLGC</name>
<dbReference type="Proteomes" id="UP000015530">
    <property type="component" value="Unassembled WGS sequence"/>
</dbReference>
<proteinExistence type="predicted"/>